<accession>A0ABD1QD67</accession>
<keyword evidence="2" id="KW-1185">Reference proteome</keyword>
<comment type="caution">
    <text evidence="1">The sequence shown here is derived from an EMBL/GenBank/DDBJ whole genome shotgun (WGS) entry which is preliminary data.</text>
</comment>
<dbReference type="EMBL" id="JBFOLJ010000015">
    <property type="protein sequence ID" value="KAL2473804.1"/>
    <property type="molecule type" value="Genomic_DNA"/>
</dbReference>
<protein>
    <submittedName>
        <fullName evidence="1">Uncharacterized protein</fullName>
    </submittedName>
</protein>
<organism evidence="1 2">
    <name type="scientific">Forsythia ovata</name>
    <dbReference type="NCBI Taxonomy" id="205694"/>
    <lineage>
        <taxon>Eukaryota</taxon>
        <taxon>Viridiplantae</taxon>
        <taxon>Streptophyta</taxon>
        <taxon>Embryophyta</taxon>
        <taxon>Tracheophyta</taxon>
        <taxon>Spermatophyta</taxon>
        <taxon>Magnoliopsida</taxon>
        <taxon>eudicotyledons</taxon>
        <taxon>Gunneridae</taxon>
        <taxon>Pentapetalae</taxon>
        <taxon>asterids</taxon>
        <taxon>lamiids</taxon>
        <taxon>Lamiales</taxon>
        <taxon>Oleaceae</taxon>
        <taxon>Forsythieae</taxon>
        <taxon>Forsythia</taxon>
    </lineage>
</organism>
<proteinExistence type="predicted"/>
<gene>
    <name evidence="1" type="ORF">Fot_49540</name>
</gene>
<dbReference type="Proteomes" id="UP001604277">
    <property type="component" value="Unassembled WGS sequence"/>
</dbReference>
<dbReference type="AlphaFoldDB" id="A0ABD1QD67"/>
<name>A0ABD1QD67_9LAMI</name>
<evidence type="ECO:0000313" key="1">
    <source>
        <dbReference type="EMBL" id="KAL2473804.1"/>
    </source>
</evidence>
<reference evidence="2" key="1">
    <citation type="submission" date="2024-07" db="EMBL/GenBank/DDBJ databases">
        <title>Two chromosome-level genome assemblies of Korean endemic species Abeliophyllum distichum and Forsythia ovata (Oleaceae).</title>
        <authorList>
            <person name="Jang H."/>
        </authorList>
    </citation>
    <scope>NUCLEOTIDE SEQUENCE [LARGE SCALE GENOMIC DNA]</scope>
</reference>
<sequence>MLNSDFEGFHHPCPGVLVEDVNRRMCFNGACSRIVSSGKEVHYVDMHDACQQVVKFADVRKKAITLVTGQYQLVGWTLNLFDHLSQKFGEVYVMLIHAWDQQQVEVKRE</sequence>
<evidence type="ECO:0000313" key="2">
    <source>
        <dbReference type="Proteomes" id="UP001604277"/>
    </source>
</evidence>